<evidence type="ECO:0000313" key="3">
    <source>
        <dbReference type="Proteomes" id="UP000198982"/>
    </source>
</evidence>
<evidence type="ECO:0000313" key="2">
    <source>
        <dbReference type="EMBL" id="SEB73087.1"/>
    </source>
</evidence>
<accession>A0A1H4LR20</accession>
<dbReference type="EMBL" id="FNTJ01000001">
    <property type="protein sequence ID" value="SEB73087.1"/>
    <property type="molecule type" value="Genomic_DNA"/>
</dbReference>
<reference evidence="3" key="1">
    <citation type="submission" date="2016-10" db="EMBL/GenBank/DDBJ databases">
        <authorList>
            <person name="Varghese N."/>
            <person name="Submissions S."/>
        </authorList>
    </citation>
    <scope>NUCLEOTIDE SEQUENCE [LARGE SCALE GENOMIC DNA]</scope>
    <source>
        <strain evidence="3">DSM 9751</strain>
    </source>
</reference>
<evidence type="ECO:0000256" key="1">
    <source>
        <dbReference type="SAM" id="MobiDB-lite"/>
    </source>
</evidence>
<dbReference type="AlphaFoldDB" id="A0A1H4LR20"/>
<organism evidence="2 3">
    <name type="scientific">Pseudomonas saponiphila</name>
    <dbReference type="NCBI Taxonomy" id="556534"/>
    <lineage>
        <taxon>Bacteria</taxon>
        <taxon>Pseudomonadati</taxon>
        <taxon>Pseudomonadota</taxon>
        <taxon>Gammaproteobacteria</taxon>
        <taxon>Pseudomonadales</taxon>
        <taxon>Pseudomonadaceae</taxon>
        <taxon>Pseudomonas</taxon>
    </lineage>
</organism>
<protein>
    <submittedName>
        <fullName evidence="2">Uncharacterized protein</fullName>
    </submittedName>
</protein>
<feature type="compositionally biased region" description="Polar residues" evidence="1">
    <location>
        <begin position="46"/>
        <end position="68"/>
    </location>
</feature>
<sequence length="68" mass="6803">MGSKPKAPKVVPPPDPAIEAQKAADAAAIKANEETATRKKRKAESSLLTSGAQGSGSVLSSGKSTLGQ</sequence>
<feature type="region of interest" description="Disordered" evidence="1">
    <location>
        <begin position="1"/>
        <end position="68"/>
    </location>
</feature>
<name>A0A1H4LR20_9PSED</name>
<dbReference type="RefSeq" id="WP_092312848.1">
    <property type="nucleotide sequence ID" value="NZ_FNTJ01000001.1"/>
</dbReference>
<feature type="compositionally biased region" description="Low complexity" evidence="1">
    <location>
        <begin position="17"/>
        <end position="30"/>
    </location>
</feature>
<proteinExistence type="predicted"/>
<dbReference type="Proteomes" id="UP000198982">
    <property type="component" value="Unassembled WGS sequence"/>
</dbReference>
<gene>
    <name evidence="2" type="ORF">SAMN05216178_2038</name>
</gene>
<keyword evidence="3" id="KW-1185">Reference proteome</keyword>